<feature type="domain" description="Apple" evidence="2">
    <location>
        <begin position="17"/>
        <end position="113"/>
    </location>
</feature>
<dbReference type="EMBL" id="JARKIB010000221">
    <property type="protein sequence ID" value="KAJ7722321.1"/>
    <property type="molecule type" value="Genomic_DNA"/>
</dbReference>
<evidence type="ECO:0000259" key="2">
    <source>
        <dbReference type="PROSITE" id="PS50948"/>
    </source>
</evidence>
<evidence type="ECO:0000313" key="3">
    <source>
        <dbReference type="EMBL" id="KAJ7722321.1"/>
    </source>
</evidence>
<name>A0AAD7HKW1_9AGAR</name>
<comment type="caution">
    <text evidence="3">The sequence shown here is derived from an EMBL/GenBank/DDBJ whole genome shotgun (WGS) entry which is preliminary data.</text>
</comment>
<reference evidence="3" key="1">
    <citation type="submission" date="2023-03" db="EMBL/GenBank/DDBJ databases">
        <title>Massive genome expansion in bonnet fungi (Mycena s.s.) driven by repeated elements and novel gene families across ecological guilds.</title>
        <authorList>
            <consortium name="Lawrence Berkeley National Laboratory"/>
            <person name="Harder C.B."/>
            <person name="Miyauchi S."/>
            <person name="Viragh M."/>
            <person name="Kuo A."/>
            <person name="Thoen E."/>
            <person name="Andreopoulos B."/>
            <person name="Lu D."/>
            <person name="Skrede I."/>
            <person name="Drula E."/>
            <person name="Henrissat B."/>
            <person name="Morin E."/>
            <person name="Kohler A."/>
            <person name="Barry K."/>
            <person name="LaButti K."/>
            <person name="Morin E."/>
            <person name="Salamov A."/>
            <person name="Lipzen A."/>
            <person name="Mereny Z."/>
            <person name="Hegedus B."/>
            <person name="Baldrian P."/>
            <person name="Stursova M."/>
            <person name="Weitz H."/>
            <person name="Taylor A."/>
            <person name="Grigoriev I.V."/>
            <person name="Nagy L.G."/>
            <person name="Martin F."/>
            <person name="Kauserud H."/>
        </authorList>
    </citation>
    <scope>NUCLEOTIDE SEQUENCE</scope>
    <source>
        <strain evidence="3">CBHHK182m</strain>
    </source>
</reference>
<feature type="chain" id="PRO_5041981047" description="Apple domain-containing protein" evidence="1">
    <location>
        <begin position="22"/>
        <end position="131"/>
    </location>
</feature>
<dbReference type="Proteomes" id="UP001215598">
    <property type="component" value="Unassembled WGS sequence"/>
</dbReference>
<dbReference type="PROSITE" id="PS50948">
    <property type="entry name" value="PAN"/>
    <property type="match status" value="1"/>
</dbReference>
<keyword evidence="4" id="KW-1185">Reference proteome</keyword>
<keyword evidence="1" id="KW-0732">Signal</keyword>
<accession>A0AAD7HKW1</accession>
<dbReference type="Pfam" id="PF14295">
    <property type="entry name" value="PAN_4"/>
    <property type="match status" value="1"/>
</dbReference>
<organism evidence="3 4">
    <name type="scientific">Mycena metata</name>
    <dbReference type="NCBI Taxonomy" id="1033252"/>
    <lineage>
        <taxon>Eukaryota</taxon>
        <taxon>Fungi</taxon>
        <taxon>Dikarya</taxon>
        <taxon>Basidiomycota</taxon>
        <taxon>Agaricomycotina</taxon>
        <taxon>Agaricomycetes</taxon>
        <taxon>Agaricomycetidae</taxon>
        <taxon>Agaricales</taxon>
        <taxon>Marasmiineae</taxon>
        <taxon>Mycenaceae</taxon>
        <taxon>Mycena</taxon>
    </lineage>
</organism>
<evidence type="ECO:0000256" key="1">
    <source>
        <dbReference type="SAM" id="SignalP"/>
    </source>
</evidence>
<gene>
    <name evidence="3" type="ORF">B0H16DRAFT_1896176</name>
</gene>
<proteinExistence type="predicted"/>
<evidence type="ECO:0000313" key="4">
    <source>
        <dbReference type="Proteomes" id="UP001215598"/>
    </source>
</evidence>
<dbReference type="Gene3D" id="3.50.4.10">
    <property type="entry name" value="Hepatocyte Growth Factor"/>
    <property type="match status" value="1"/>
</dbReference>
<feature type="signal peptide" evidence="1">
    <location>
        <begin position="1"/>
        <end position="21"/>
    </location>
</feature>
<dbReference type="AlphaFoldDB" id="A0AAD7HKW1"/>
<dbReference type="InterPro" id="IPR003609">
    <property type="entry name" value="Pan_app"/>
</dbReference>
<sequence>MFNSKALLASTLVALHCFASATPTHPSIDTTQPGPDIGTVFAVYPGWDMDNGQASEISNGTELECLQSCSTDTACVAYAYVPYSLACFLKDSFDFSTFTVGTVPVSTGLVGACGTFSPVGPTICFTVPVPT</sequence>
<protein>
    <recommendedName>
        <fullName evidence="2">Apple domain-containing protein</fullName>
    </recommendedName>
</protein>